<dbReference type="GO" id="GO:0046872">
    <property type="term" value="F:metal ion binding"/>
    <property type="evidence" value="ECO:0007669"/>
    <property type="project" value="UniProtKB-KW"/>
</dbReference>
<feature type="domain" description="Nudix hydrolase" evidence="7">
    <location>
        <begin position="57"/>
        <end position="192"/>
    </location>
</feature>
<dbReference type="InterPro" id="IPR045121">
    <property type="entry name" value="CoAse"/>
</dbReference>
<keyword evidence="4 8" id="KW-0378">Hydrolase</keyword>
<dbReference type="Proteomes" id="UP000236884">
    <property type="component" value="Chromosome"/>
</dbReference>
<evidence type="ECO:0000313" key="8">
    <source>
        <dbReference type="EMBL" id="BAT58914.1"/>
    </source>
</evidence>
<sequence>MDAAANNDVTSGSDFFARAREKLSPTPPTNLYDEHLPLRGDHDGDQALRALSEIKPVRYAAVLVPVINRREPSVLLTLRTDNLSTHAGQVAFPGGRIDDTDATPAETAMREAEEEIALDRRFVSVVGFSDIYLSGTGFRIVPVVARVEPGFELKPNPAEVADVFEVPLQFLMGPENHQRHSREWRGMMRSYYAMPFGDRYIWGVTAGILRVLYERLYA</sequence>
<comment type="cofactor">
    <cofactor evidence="1">
        <name>Mn(2+)</name>
        <dbReference type="ChEBI" id="CHEBI:29035"/>
    </cofactor>
</comment>
<comment type="cofactor">
    <cofactor evidence="2">
        <name>Mg(2+)</name>
        <dbReference type="ChEBI" id="CHEBI:18420"/>
    </cofactor>
</comment>
<evidence type="ECO:0000256" key="6">
    <source>
        <dbReference type="ARBA" id="ARBA00023211"/>
    </source>
</evidence>
<gene>
    <name evidence="8" type="ORF">GJW-30_1_01442</name>
</gene>
<evidence type="ECO:0000256" key="4">
    <source>
        <dbReference type="ARBA" id="ARBA00022801"/>
    </source>
</evidence>
<dbReference type="CDD" id="cd03426">
    <property type="entry name" value="NUDIX_CoAse_Nudt7"/>
    <property type="match status" value="1"/>
</dbReference>
<dbReference type="InterPro" id="IPR015797">
    <property type="entry name" value="NUDIX_hydrolase-like_dom_sf"/>
</dbReference>
<dbReference type="EMBL" id="AP014946">
    <property type="protein sequence ID" value="BAT58914.1"/>
    <property type="molecule type" value="Genomic_DNA"/>
</dbReference>
<dbReference type="PANTHER" id="PTHR12992:SF11">
    <property type="entry name" value="MITOCHONDRIAL COENZYME A DIPHOSPHATASE NUDT8"/>
    <property type="match status" value="1"/>
</dbReference>
<keyword evidence="6" id="KW-0464">Manganese</keyword>
<keyword evidence="9" id="KW-1185">Reference proteome</keyword>
<evidence type="ECO:0000256" key="3">
    <source>
        <dbReference type="ARBA" id="ARBA00022723"/>
    </source>
</evidence>
<dbReference type="AlphaFoldDB" id="A0A0S3PSN8"/>
<keyword evidence="3" id="KW-0479">Metal-binding</keyword>
<evidence type="ECO:0000313" key="9">
    <source>
        <dbReference type="Proteomes" id="UP000236884"/>
    </source>
</evidence>
<evidence type="ECO:0000259" key="7">
    <source>
        <dbReference type="PROSITE" id="PS51462"/>
    </source>
</evidence>
<dbReference type="Pfam" id="PF00293">
    <property type="entry name" value="NUDIX"/>
    <property type="match status" value="1"/>
</dbReference>
<name>A0A0S3PSN8_9BRAD</name>
<dbReference type="KEGG" id="vgo:GJW-30_1_01442"/>
<dbReference type="InterPro" id="IPR000086">
    <property type="entry name" value="NUDIX_hydrolase_dom"/>
</dbReference>
<reference evidence="8 9" key="1">
    <citation type="submission" date="2015-08" db="EMBL/GenBank/DDBJ databases">
        <title>Investigation of the bacterial diversity of lava forest soil.</title>
        <authorList>
            <person name="Lee J.S."/>
        </authorList>
    </citation>
    <scope>NUCLEOTIDE SEQUENCE [LARGE SCALE GENOMIC DNA]</scope>
    <source>
        <strain evidence="8 9">GJW-30</strain>
    </source>
</reference>
<evidence type="ECO:0000256" key="1">
    <source>
        <dbReference type="ARBA" id="ARBA00001936"/>
    </source>
</evidence>
<dbReference type="PROSITE" id="PS51462">
    <property type="entry name" value="NUDIX"/>
    <property type="match status" value="1"/>
</dbReference>
<dbReference type="NCBIfam" id="NF007980">
    <property type="entry name" value="PRK10707.1"/>
    <property type="match status" value="1"/>
</dbReference>
<keyword evidence="5" id="KW-0460">Magnesium</keyword>
<protein>
    <submittedName>
        <fullName evidence="8">Putative NUDIX hydrolase</fullName>
    </submittedName>
</protein>
<dbReference type="RefSeq" id="WP_096353557.1">
    <property type="nucleotide sequence ID" value="NZ_AP014946.1"/>
</dbReference>
<dbReference type="GO" id="GO:0010945">
    <property type="term" value="F:coenzyme A diphosphatase activity"/>
    <property type="evidence" value="ECO:0007669"/>
    <property type="project" value="InterPro"/>
</dbReference>
<dbReference type="PANTHER" id="PTHR12992">
    <property type="entry name" value="NUDIX HYDROLASE"/>
    <property type="match status" value="1"/>
</dbReference>
<evidence type="ECO:0000256" key="2">
    <source>
        <dbReference type="ARBA" id="ARBA00001946"/>
    </source>
</evidence>
<dbReference type="SUPFAM" id="SSF55811">
    <property type="entry name" value="Nudix"/>
    <property type="match status" value="1"/>
</dbReference>
<accession>A0A0S3PSN8</accession>
<dbReference type="OrthoDB" id="9802805at2"/>
<dbReference type="Gene3D" id="3.90.79.10">
    <property type="entry name" value="Nucleoside Triphosphate Pyrophosphohydrolase"/>
    <property type="match status" value="1"/>
</dbReference>
<proteinExistence type="predicted"/>
<evidence type="ECO:0000256" key="5">
    <source>
        <dbReference type="ARBA" id="ARBA00022842"/>
    </source>
</evidence>
<organism evidence="8 9">
    <name type="scientific">Variibacter gotjawalensis</name>
    <dbReference type="NCBI Taxonomy" id="1333996"/>
    <lineage>
        <taxon>Bacteria</taxon>
        <taxon>Pseudomonadati</taxon>
        <taxon>Pseudomonadota</taxon>
        <taxon>Alphaproteobacteria</taxon>
        <taxon>Hyphomicrobiales</taxon>
        <taxon>Nitrobacteraceae</taxon>
        <taxon>Variibacter</taxon>
    </lineage>
</organism>